<dbReference type="InterPro" id="IPR013057">
    <property type="entry name" value="AA_transpt_TM"/>
</dbReference>
<dbReference type="EMBL" id="BRYB01000967">
    <property type="protein sequence ID" value="GMI40964.1"/>
    <property type="molecule type" value="Genomic_DNA"/>
</dbReference>
<evidence type="ECO:0000313" key="8">
    <source>
        <dbReference type="EMBL" id="GMI40964.1"/>
    </source>
</evidence>
<feature type="transmembrane region" description="Helical" evidence="6">
    <location>
        <begin position="48"/>
        <end position="70"/>
    </location>
</feature>
<name>A0ABQ6N6M3_9STRA</name>
<feature type="transmembrane region" description="Helical" evidence="6">
    <location>
        <begin position="346"/>
        <end position="363"/>
    </location>
</feature>
<feature type="transmembrane region" description="Helical" evidence="6">
    <location>
        <begin position="21"/>
        <end position="42"/>
    </location>
</feature>
<keyword evidence="3 6" id="KW-1133">Transmembrane helix</keyword>
<dbReference type="PANTHER" id="PTHR22950">
    <property type="entry name" value="AMINO ACID TRANSPORTER"/>
    <property type="match status" value="1"/>
</dbReference>
<comment type="subcellular location">
    <subcellularLocation>
        <location evidence="1">Membrane</location>
        <topology evidence="1">Multi-pass membrane protein</topology>
    </subcellularLocation>
</comment>
<evidence type="ECO:0000259" key="7">
    <source>
        <dbReference type="Pfam" id="PF01490"/>
    </source>
</evidence>
<feature type="domain" description="Amino acid transporter transmembrane" evidence="7">
    <location>
        <begin position="25"/>
        <end position="77"/>
    </location>
</feature>
<dbReference type="Pfam" id="PF01490">
    <property type="entry name" value="Aa_trans"/>
    <property type="match status" value="2"/>
</dbReference>
<organism evidence="8 9">
    <name type="scientific">Tetraparma gracilis</name>
    <dbReference type="NCBI Taxonomy" id="2962635"/>
    <lineage>
        <taxon>Eukaryota</taxon>
        <taxon>Sar</taxon>
        <taxon>Stramenopiles</taxon>
        <taxon>Ochrophyta</taxon>
        <taxon>Bolidophyceae</taxon>
        <taxon>Parmales</taxon>
        <taxon>Triparmaceae</taxon>
        <taxon>Tetraparma</taxon>
    </lineage>
</organism>
<protein>
    <recommendedName>
        <fullName evidence="7">Amino acid transporter transmembrane domain-containing protein</fullName>
    </recommendedName>
</protein>
<keyword evidence="4 6" id="KW-0472">Membrane</keyword>
<reference evidence="8 9" key="1">
    <citation type="journal article" date="2023" name="Commun. Biol.">
        <title>Genome analysis of Parmales, the sister group of diatoms, reveals the evolutionary specialization of diatoms from phago-mixotrophs to photoautotrophs.</title>
        <authorList>
            <person name="Ban H."/>
            <person name="Sato S."/>
            <person name="Yoshikawa S."/>
            <person name="Yamada K."/>
            <person name="Nakamura Y."/>
            <person name="Ichinomiya M."/>
            <person name="Sato N."/>
            <person name="Blanc-Mathieu R."/>
            <person name="Endo H."/>
            <person name="Kuwata A."/>
            <person name="Ogata H."/>
        </authorList>
    </citation>
    <scope>NUCLEOTIDE SEQUENCE [LARGE SCALE GENOMIC DNA]</scope>
</reference>
<dbReference type="PANTHER" id="PTHR22950:SF349">
    <property type="entry name" value="AMINO ACID TRANSPORTER TRANSMEMBRANE DOMAIN-CONTAINING PROTEIN"/>
    <property type="match status" value="1"/>
</dbReference>
<gene>
    <name evidence="8" type="ORF">TeGR_g1928</name>
</gene>
<sequence>MDSVRESVDLTNPPTFANYKLILLVSFIKCSIGAGSFGLPLAMSQAGYVAGSLAILVMGIVSYYTMTLMIHSKQLLQRSNIATMGGHSRGLSRTHSRSSRSSRSSSAASSSKGCDQGCDQLSMNAEMNEPLLPLLLDAAGAREELFIFASLGEGAFGPWGKVWCEASVFLLLTGVAAGYMIFIGANFSSAIDDMQSSFTVPPWVSFLVVPVLPCFLVLLRTYEVLAKVASTGVLCVFVAMLTILVVGPIYTDFKPLDELTAFDLPELPGVLGISAFLLAIHSAVMSFAGELEPNLSPSEINATIGWGCLIVSLSNMLIAVYGYLLWGSAVNGYVFCNVGASPAVTALKLLLVVELICSLPFAVRPNIEIFEKRLGLERGGSPRVEMQRNATRVLLVLLSYCVTIAVPVFQDCLTLVGGVAGAAVGFVIPPAVHLKLLSSGVGKLGEAETMGYRTEARRKAAMAADAALVVLGVGIQVWTAYASVLTIVDRNEGAGDDDEQNGC</sequence>
<evidence type="ECO:0000256" key="4">
    <source>
        <dbReference type="ARBA" id="ARBA00023136"/>
    </source>
</evidence>
<comment type="caution">
    <text evidence="8">The sequence shown here is derived from an EMBL/GenBank/DDBJ whole genome shotgun (WGS) entry which is preliminary data.</text>
</comment>
<feature type="transmembrane region" description="Helical" evidence="6">
    <location>
        <begin position="168"/>
        <end position="188"/>
    </location>
</feature>
<evidence type="ECO:0000256" key="2">
    <source>
        <dbReference type="ARBA" id="ARBA00022692"/>
    </source>
</evidence>
<keyword evidence="2 6" id="KW-0812">Transmembrane</keyword>
<feature type="compositionally biased region" description="Basic residues" evidence="5">
    <location>
        <begin position="90"/>
        <end position="100"/>
    </location>
</feature>
<feature type="transmembrane region" description="Helical" evidence="6">
    <location>
        <begin position="393"/>
        <end position="409"/>
    </location>
</feature>
<evidence type="ECO:0000256" key="6">
    <source>
        <dbReference type="SAM" id="Phobius"/>
    </source>
</evidence>
<evidence type="ECO:0000256" key="1">
    <source>
        <dbReference type="ARBA" id="ARBA00004141"/>
    </source>
</evidence>
<feature type="domain" description="Amino acid transporter transmembrane" evidence="7">
    <location>
        <begin position="148"/>
        <end position="439"/>
    </location>
</feature>
<feature type="region of interest" description="Disordered" evidence="5">
    <location>
        <begin position="86"/>
        <end position="115"/>
    </location>
</feature>
<proteinExistence type="predicted"/>
<feature type="transmembrane region" description="Helical" evidence="6">
    <location>
        <begin position="200"/>
        <end position="219"/>
    </location>
</feature>
<feature type="transmembrane region" description="Helical" evidence="6">
    <location>
        <begin position="415"/>
        <end position="434"/>
    </location>
</feature>
<feature type="transmembrane region" description="Helical" evidence="6">
    <location>
        <begin position="231"/>
        <end position="250"/>
    </location>
</feature>
<evidence type="ECO:0000256" key="3">
    <source>
        <dbReference type="ARBA" id="ARBA00022989"/>
    </source>
</evidence>
<evidence type="ECO:0000256" key="5">
    <source>
        <dbReference type="SAM" id="MobiDB-lite"/>
    </source>
</evidence>
<feature type="transmembrane region" description="Helical" evidence="6">
    <location>
        <begin position="270"/>
        <end position="291"/>
    </location>
</feature>
<feature type="transmembrane region" description="Helical" evidence="6">
    <location>
        <begin position="303"/>
        <end position="326"/>
    </location>
</feature>
<evidence type="ECO:0000313" key="9">
    <source>
        <dbReference type="Proteomes" id="UP001165060"/>
    </source>
</evidence>
<accession>A0ABQ6N6M3</accession>
<keyword evidence="9" id="KW-1185">Reference proteome</keyword>
<feature type="transmembrane region" description="Helical" evidence="6">
    <location>
        <begin position="460"/>
        <end position="481"/>
    </location>
</feature>
<feature type="compositionally biased region" description="Low complexity" evidence="5">
    <location>
        <begin position="101"/>
        <end position="111"/>
    </location>
</feature>
<dbReference type="Proteomes" id="UP001165060">
    <property type="component" value="Unassembled WGS sequence"/>
</dbReference>